<evidence type="ECO:0000313" key="2">
    <source>
        <dbReference type="EMBL" id="KDO32896.1"/>
    </source>
</evidence>
<dbReference type="Proteomes" id="UP000030745">
    <property type="component" value="Unassembled WGS sequence"/>
</dbReference>
<reference evidence="2 3" key="1">
    <citation type="journal article" date="2013" name="PLoS Genet.">
        <title>Distinctive expansion of potential virulence genes in the genome of the oomycete fish pathogen Saprolegnia parasitica.</title>
        <authorList>
            <person name="Jiang R.H."/>
            <person name="de Bruijn I."/>
            <person name="Haas B.J."/>
            <person name="Belmonte R."/>
            <person name="Lobach L."/>
            <person name="Christie J."/>
            <person name="van den Ackerveken G."/>
            <person name="Bottin A."/>
            <person name="Bulone V."/>
            <person name="Diaz-Moreno S.M."/>
            <person name="Dumas B."/>
            <person name="Fan L."/>
            <person name="Gaulin E."/>
            <person name="Govers F."/>
            <person name="Grenville-Briggs L.J."/>
            <person name="Horner N.R."/>
            <person name="Levin J.Z."/>
            <person name="Mammella M."/>
            <person name="Meijer H.J."/>
            <person name="Morris P."/>
            <person name="Nusbaum C."/>
            <person name="Oome S."/>
            <person name="Phillips A.J."/>
            <person name="van Rooyen D."/>
            <person name="Rzeszutek E."/>
            <person name="Saraiva M."/>
            <person name="Secombes C.J."/>
            <person name="Seidl M.F."/>
            <person name="Snel B."/>
            <person name="Stassen J.H."/>
            <person name="Sykes S."/>
            <person name="Tripathy S."/>
            <person name="van den Berg H."/>
            <person name="Vega-Arreguin J.C."/>
            <person name="Wawra S."/>
            <person name="Young S.K."/>
            <person name="Zeng Q."/>
            <person name="Dieguez-Uribeondo J."/>
            <person name="Russ C."/>
            <person name="Tyler B.M."/>
            <person name="van West P."/>
        </authorList>
    </citation>
    <scope>NUCLEOTIDE SEQUENCE [LARGE SCALE GENOMIC DNA]</scope>
    <source>
        <strain evidence="2 3">CBS 223.65</strain>
    </source>
</reference>
<accession>A0A067D2B7</accession>
<organism evidence="2 3">
    <name type="scientific">Saprolegnia parasitica (strain CBS 223.65)</name>
    <dbReference type="NCBI Taxonomy" id="695850"/>
    <lineage>
        <taxon>Eukaryota</taxon>
        <taxon>Sar</taxon>
        <taxon>Stramenopiles</taxon>
        <taxon>Oomycota</taxon>
        <taxon>Saprolegniomycetes</taxon>
        <taxon>Saprolegniales</taxon>
        <taxon>Saprolegniaceae</taxon>
        <taxon>Saprolegnia</taxon>
    </lineage>
</organism>
<protein>
    <submittedName>
        <fullName evidence="2">Uncharacterized protein</fullName>
    </submittedName>
</protein>
<dbReference type="KEGG" id="spar:SPRG_02587"/>
<dbReference type="OrthoDB" id="75202at2759"/>
<dbReference type="VEuPathDB" id="FungiDB:SPRG_02587"/>
<dbReference type="RefSeq" id="XP_012196546.1">
    <property type="nucleotide sequence ID" value="XM_012341156.1"/>
</dbReference>
<keyword evidence="3" id="KW-1185">Reference proteome</keyword>
<dbReference type="STRING" id="695850.A0A067D2B7"/>
<dbReference type="AlphaFoldDB" id="A0A067D2B7"/>
<feature type="region of interest" description="Disordered" evidence="1">
    <location>
        <begin position="1"/>
        <end position="31"/>
    </location>
</feature>
<dbReference type="EMBL" id="KK583194">
    <property type="protein sequence ID" value="KDO32896.1"/>
    <property type="molecule type" value="Genomic_DNA"/>
</dbReference>
<name>A0A067D2B7_SAPPC</name>
<dbReference type="GeneID" id="24125135"/>
<proteinExistence type="predicted"/>
<sequence>MADRLSAIKSKIAQRSVEHRQRNAAPDPPVPFRDVSLEQMMEARLHALQREIETKQPKATPRALPRLPDADFTALVERTTALSQFHDAKATLDASLHVVHSKVQRADDVAENLRDQVEALYQLTPELDFDARALRWRSIVATRTESRLLRADADAALHAFAHTELRNPYSHLTTLTDDDTPSTSLPPATRDVWLIGRRGIEVNSDTVVYYGAYLPSPSDAGDNDARPLDGLRWLACSAIAAEPSPTVSFRKGTVEAWDVVGAGVEKVNGIYVLSGRFEHANKYTSVAGLELFRKR</sequence>
<gene>
    <name evidence="2" type="ORF">SPRG_02587</name>
</gene>
<evidence type="ECO:0000313" key="3">
    <source>
        <dbReference type="Proteomes" id="UP000030745"/>
    </source>
</evidence>
<evidence type="ECO:0000256" key="1">
    <source>
        <dbReference type="SAM" id="MobiDB-lite"/>
    </source>
</evidence>